<sequence>MNILDTSKTFKIIEIRKYEEEQYYNIRRPHPPGSEGKLQGLRIQSHKHHQKNQQNFVCNTRFQFNRTDRITFYQKFRRISHR</sequence>
<proteinExistence type="predicted"/>
<name>A0A7R8V0F2_HERIL</name>
<dbReference type="EMBL" id="LR899013">
    <property type="protein sequence ID" value="CAD7089916.1"/>
    <property type="molecule type" value="Genomic_DNA"/>
</dbReference>
<protein>
    <submittedName>
        <fullName evidence="1">Uncharacterized protein</fullName>
    </submittedName>
</protein>
<reference evidence="1 2" key="1">
    <citation type="submission" date="2020-11" db="EMBL/GenBank/DDBJ databases">
        <authorList>
            <person name="Wallbank WR R."/>
            <person name="Pardo Diaz C."/>
            <person name="Kozak K."/>
            <person name="Martin S."/>
            <person name="Jiggins C."/>
            <person name="Moest M."/>
            <person name="Warren A I."/>
            <person name="Generalovic N T."/>
            <person name="Byers J.R.P. K."/>
            <person name="Montejo-Kovacevich G."/>
            <person name="Yen C E."/>
        </authorList>
    </citation>
    <scope>NUCLEOTIDE SEQUENCE [LARGE SCALE GENOMIC DNA]</scope>
</reference>
<accession>A0A7R8V0F2</accession>
<dbReference type="Proteomes" id="UP000594454">
    <property type="component" value="Chromosome 5"/>
</dbReference>
<keyword evidence="2" id="KW-1185">Reference proteome</keyword>
<evidence type="ECO:0000313" key="2">
    <source>
        <dbReference type="Proteomes" id="UP000594454"/>
    </source>
</evidence>
<dbReference type="AlphaFoldDB" id="A0A7R8V0F2"/>
<organism evidence="1 2">
    <name type="scientific">Hermetia illucens</name>
    <name type="common">Black soldier fly</name>
    <dbReference type="NCBI Taxonomy" id="343691"/>
    <lineage>
        <taxon>Eukaryota</taxon>
        <taxon>Metazoa</taxon>
        <taxon>Ecdysozoa</taxon>
        <taxon>Arthropoda</taxon>
        <taxon>Hexapoda</taxon>
        <taxon>Insecta</taxon>
        <taxon>Pterygota</taxon>
        <taxon>Neoptera</taxon>
        <taxon>Endopterygota</taxon>
        <taxon>Diptera</taxon>
        <taxon>Brachycera</taxon>
        <taxon>Stratiomyomorpha</taxon>
        <taxon>Stratiomyidae</taxon>
        <taxon>Hermetiinae</taxon>
        <taxon>Hermetia</taxon>
    </lineage>
</organism>
<dbReference type="InParanoid" id="A0A7R8V0F2"/>
<evidence type="ECO:0000313" key="1">
    <source>
        <dbReference type="EMBL" id="CAD7089916.1"/>
    </source>
</evidence>
<gene>
    <name evidence="1" type="ORF">HERILL_LOCUS12434</name>
</gene>